<dbReference type="AlphaFoldDB" id="A0A5N5LRR2"/>
<evidence type="ECO:0000313" key="6">
    <source>
        <dbReference type="EMBL" id="KAB5544626.1"/>
    </source>
</evidence>
<sequence length="173" mass="18838">MEHPTSSSSVLLLRCLLLLFLAPQIQCDDLINKTCRKTPDYNLCVSSLQSNPKSLDADVQGLADIMASITLSNATDTLSYIQILVSQTKDPILEQSLAYCAEVYIPVVQYILPQAINVFNKGGYGFAKYGISYAADEVGSCTVSKKSPLADRKQLMLDLCGVTVAIVNILLKK</sequence>
<keyword evidence="7" id="KW-1185">Reference proteome</keyword>
<accession>A0A5N5LRR2</accession>
<gene>
    <name evidence="6" type="ORF">DKX38_012738</name>
</gene>
<dbReference type="Proteomes" id="UP000326939">
    <property type="component" value="Chromosome 8"/>
</dbReference>
<evidence type="ECO:0000313" key="7">
    <source>
        <dbReference type="Proteomes" id="UP000326939"/>
    </source>
</evidence>
<comment type="similarity">
    <text evidence="3">Belongs to the PMEI family.</text>
</comment>
<evidence type="ECO:0000256" key="3">
    <source>
        <dbReference type="ARBA" id="ARBA00038471"/>
    </source>
</evidence>
<evidence type="ECO:0000256" key="2">
    <source>
        <dbReference type="ARBA" id="ARBA00023157"/>
    </source>
</evidence>
<dbReference type="InterPro" id="IPR034087">
    <property type="entry name" value="C/VIF1"/>
</dbReference>
<dbReference type="InterPro" id="IPR006501">
    <property type="entry name" value="Pectinesterase_inhib_dom"/>
</dbReference>
<evidence type="ECO:0000256" key="4">
    <source>
        <dbReference type="SAM" id="SignalP"/>
    </source>
</evidence>
<dbReference type="FunFam" id="1.20.140.40:FF:000009">
    <property type="entry name" value="Invertase/pectin methylesterase inhibitor family protein"/>
    <property type="match status" value="1"/>
</dbReference>
<dbReference type="PANTHER" id="PTHR36710">
    <property type="entry name" value="PECTINESTERASE INHIBITOR-LIKE"/>
    <property type="match status" value="1"/>
</dbReference>
<dbReference type="PANTHER" id="PTHR36710:SF18">
    <property type="entry name" value="PECTINESTERASE INHIBITOR 5-RELATED"/>
    <property type="match status" value="1"/>
</dbReference>
<dbReference type="GO" id="GO:0004857">
    <property type="term" value="F:enzyme inhibitor activity"/>
    <property type="evidence" value="ECO:0007669"/>
    <property type="project" value="InterPro"/>
</dbReference>
<dbReference type="SMART" id="SM00856">
    <property type="entry name" value="PMEI"/>
    <property type="match status" value="1"/>
</dbReference>
<reference evidence="7" key="1">
    <citation type="journal article" date="2019" name="Gigascience">
        <title>De novo genome assembly of the endangered Acer yangbiense, a plant species with extremely small populations endemic to Yunnan Province, China.</title>
        <authorList>
            <person name="Yang J."/>
            <person name="Wariss H.M."/>
            <person name="Tao L."/>
            <person name="Zhang R."/>
            <person name="Yun Q."/>
            <person name="Hollingsworth P."/>
            <person name="Dao Z."/>
            <person name="Luo G."/>
            <person name="Guo H."/>
            <person name="Ma Y."/>
            <person name="Sun W."/>
        </authorList>
    </citation>
    <scope>NUCLEOTIDE SEQUENCE [LARGE SCALE GENOMIC DNA]</scope>
    <source>
        <strain evidence="7">cv. br00</strain>
    </source>
</reference>
<organism evidence="6 7">
    <name type="scientific">Salix brachista</name>
    <dbReference type="NCBI Taxonomy" id="2182728"/>
    <lineage>
        <taxon>Eukaryota</taxon>
        <taxon>Viridiplantae</taxon>
        <taxon>Streptophyta</taxon>
        <taxon>Embryophyta</taxon>
        <taxon>Tracheophyta</taxon>
        <taxon>Spermatophyta</taxon>
        <taxon>Magnoliopsida</taxon>
        <taxon>eudicotyledons</taxon>
        <taxon>Gunneridae</taxon>
        <taxon>Pentapetalae</taxon>
        <taxon>rosids</taxon>
        <taxon>fabids</taxon>
        <taxon>Malpighiales</taxon>
        <taxon>Salicaceae</taxon>
        <taxon>Saliceae</taxon>
        <taxon>Salix</taxon>
    </lineage>
</organism>
<feature type="chain" id="PRO_5024412103" description="Pectinesterase inhibitor domain-containing protein" evidence="4">
    <location>
        <begin position="28"/>
        <end position="173"/>
    </location>
</feature>
<keyword evidence="2" id="KW-1015">Disulfide bond</keyword>
<dbReference type="Gene3D" id="1.20.140.40">
    <property type="entry name" value="Invertase/pectin methylesterase inhibitor family protein"/>
    <property type="match status" value="1"/>
</dbReference>
<dbReference type="InterPro" id="IPR052421">
    <property type="entry name" value="PCW_Enzyme_Inhibitor"/>
</dbReference>
<name>A0A5N5LRR2_9ROSI</name>
<dbReference type="NCBIfam" id="TIGR01614">
    <property type="entry name" value="PME_inhib"/>
    <property type="match status" value="1"/>
</dbReference>
<dbReference type="Pfam" id="PF04043">
    <property type="entry name" value="PMEI"/>
    <property type="match status" value="1"/>
</dbReference>
<dbReference type="CDD" id="cd15796">
    <property type="entry name" value="CIF_like"/>
    <property type="match status" value="1"/>
</dbReference>
<evidence type="ECO:0000259" key="5">
    <source>
        <dbReference type="SMART" id="SM00856"/>
    </source>
</evidence>
<dbReference type="SUPFAM" id="SSF101148">
    <property type="entry name" value="Plant invertase/pectin methylesterase inhibitor"/>
    <property type="match status" value="1"/>
</dbReference>
<dbReference type="EMBL" id="VDCV01000008">
    <property type="protein sequence ID" value="KAB5544626.1"/>
    <property type="molecule type" value="Genomic_DNA"/>
</dbReference>
<proteinExistence type="inferred from homology"/>
<feature type="signal peptide" evidence="4">
    <location>
        <begin position="1"/>
        <end position="27"/>
    </location>
</feature>
<dbReference type="InterPro" id="IPR035513">
    <property type="entry name" value="Invertase/methylesterase_inhib"/>
</dbReference>
<keyword evidence="1 4" id="KW-0732">Signal</keyword>
<feature type="domain" description="Pectinesterase inhibitor" evidence="5">
    <location>
        <begin position="26"/>
        <end position="166"/>
    </location>
</feature>
<evidence type="ECO:0000256" key="1">
    <source>
        <dbReference type="ARBA" id="ARBA00022729"/>
    </source>
</evidence>
<comment type="caution">
    <text evidence="6">The sequence shown here is derived from an EMBL/GenBank/DDBJ whole genome shotgun (WGS) entry which is preliminary data.</text>
</comment>
<protein>
    <recommendedName>
        <fullName evidence="5">Pectinesterase inhibitor domain-containing protein</fullName>
    </recommendedName>
</protein>